<name>A0A2H0RD34_9BACT</name>
<dbReference type="Proteomes" id="UP000228767">
    <property type="component" value="Unassembled WGS sequence"/>
</dbReference>
<evidence type="ECO:0000313" key="2">
    <source>
        <dbReference type="EMBL" id="PIR44449.1"/>
    </source>
</evidence>
<evidence type="ECO:0000313" key="3">
    <source>
        <dbReference type="Proteomes" id="UP000228767"/>
    </source>
</evidence>
<feature type="transmembrane region" description="Helical" evidence="1">
    <location>
        <begin position="38"/>
        <end position="60"/>
    </location>
</feature>
<keyword evidence="1" id="KW-1133">Transmembrane helix</keyword>
<comment type="caution">
    <text evidence="2">The sequence shown here is derived from an EMBL/GenBank/DDBJ whole genome shotgun (WGS) entry which is preliminary data.</text>
</comment>
<gene>
    <name evidence="2" type="ORF">COV10_04905</name>
</gene>
<keyword evidence="1" id="KW-0812">Transmembrane</keyword>
<keyword evidence="1" id="KW-0472">Membrane</keyword>
<protein>
    <submittedName>
        <fullName evidence="2">Uncharacterized protein</fullName>
    </submittedName>
</protein>
<reference evidence="2 3" key="1">
    <citation type="submission" date="2017-09" db="EMBL/GenBank/DDBJ databases">
        <title>Depth-based differentiation of microbial function through sediment-hosted aquifers and enrichment of novel symbionts in the deep terrestrial subsurface.</title>
        <authorList>
            <person name="Probst A.J."/>
            <person name="Ladd B."/>
            <person name="Jarett J.K."/>
            <person name="Geller-Mcgrath D.E."/>
            <person name="Sieber C.M."/>
            <person name="Emerson J.B."/>
            <person name="Anantharaman K."/>
            <person name="Thomas B.C."/>
            <person name="Malmstrom R."/>
            <person name="Stieglmeier M."/>
            <person name="Klingl A."/>
            <person name="Woyke T."/>
            <person name="Ryan C.M."/>
            <person name="Banfield J.F."/>
        </authorList>
    </citation>
    <scope>NUCLEOTIDE SEQUENCE [LARGE SCALE GENOMIC DNA]</scope>
    <source>
        <strain evidence="2">CG10_big_fil_rev_8_21_14_0_10_51_16</strain>
    </source>
</reference>
<sequence length="78" mass="8905">MRTLYRNILRAAVVATVVAVAAKYLVTIPLGLEPETIRVLWLVYGASLWLSGFLWIAFAVDYRHATASIIDWRERQID</sequence>
<dbReference type="AlphaFoldDB" id="A0A2H0RD34"/>
<proteinExistence type="predicted"/>
<feature type="transmembrane region" description="Helical" evidence="1">
    <location>
        <begin position="7"/>
        <end position="26"/>
    </location>
</feature>
<dbReference type="EMBL" id="PCYI01000030">
    <property type="protein sequence ID" value="PIR44449.1"/>
    <property type="molecule type" value="Genomic_DNA"/>
</dbReference>
<organism evidence="2 3">
    <name type="scientific">Candidatus Vogelbacteria bacterium CG10_big_fil_rev_8_21_14_0_10_51_16</name>
    <dbReference type="NCBI Taxonomy" id="1975045"/>
    <lineage>
        <taxon>Bacteria</taxon>
        <taxon>Candidatus Vogeliibacteriota</taxon>
    </lineage>
</organism>
<evidence type="ECO:0000256" key="1">
    <source>
        <dbReference type="SAM" id="Phobius"/>
    </source>
</evidence>
<accession>A0A2H0RD34</accession>